<reference evidence="1 2" key="1">
    <citation type="journal article" date="2019" name="Nat. Ecol. Evol.">
        <title>Megaphylogeny resolves global patterns of mushroom evolution.</title>
        <authorList>
            <person name="Varga T."/>
            <person name="Krizsan K."/>
            <person name="Foldi C."/>
            <person name="Dima B."/>
            <person name="Sanchez-Garcia M."/>
            <person name="Sanchez-Ramirez S."/>
            <person name="Szollosi G.J."/>
            <person name="Szarkandi J.G."/>
            <person name="Papp V."/>
            <person name="Albert L."/>
            <person name="Andreopoulos W."/>
            <person name="Angelini C."/>
            <person name="Antonin V."/>
            <person name="Barry K.W."/>
            <person name="Bougher N.L."/>
            <person name="Buchanan P."/>
            <person name="Buyck B."/>
            <person name="Bense V."/>
            <person name="Catcheside P."/>
            <person name="Chovatia M."/>
            <person name="Cooper J."/>
            <person name="Damon W."/>
            <person name="Desjardin D."/>
            <person name="Finy P."/>
            <person name="Geml J."/>
            <person name="Haridas S."/>
            <person name="Hughes K."/>
            <person name="Justo A."/>
            <person name="Karasinski D."/>
            <person name="Kautmanova I."/>
            <person name="Kiss B."/>
            <person name="Kocsube S."/>
            <person name="Kotiranta H."/>
            <person name="LaButti K.M."/>
            <person name="Lechner B.E."/>
            <person name="Liimatainen K."/>
            <person name="Lipzen A."/>
            <person name="Lukacs Z."/>
            <person name="Mihaltcheva S."/>
            <person name="Morgado L.N."/>
            <person name="Niskanen T."/>
            <person name="Noordeloos M.E."/>
            <person name="Ohm R.A."/>
            <person name="Ortiz-Santana B."/>
            <person name="Ovrebo C."/>
            <person name="Racz N."/>
            <person name="Riley R."/>
            <person name="Savchenko A."/>
            <person name="Shiryaev A."/>
            <person name="Soop K."/>
            <person name="Spirin V."/>
            <person name="Szebenyi C."/>
            <person name="Tomsovsky M."/>
            <person name="Tulloss R.E."/>
            <person name="Uehling J."/>
            <person name="Grigoriev I.V."/>
            <person name="Vagvolgyi C."/>
            <person name="Papp T."/>
            <person name="Martin F.M."/>
            <person name="Miettinen O."/>
            <person name="Hibbett D.S."/>
            <person name="Nagy L.G."/>
        </authorList>
    </citation>
    <scope>NUCLEOTIDE SEQUENCE [LARGE SCALE GENOMIC DNA]</scope>
    <source>
        <strain evidence="1 2">NL-1719</strain>
    </source>
</reference>
<name>A0ACD3A4I9_9AGAR</name>
<gene>
    <name evidence="1" type="ORF">BDN72DRAFT_883529</name>
</gene>
<dbReference type="Proteomes" id="UP000308600">
    <property type="component" value="Unassembled WGS sequence"/>
</dbReference>
<evidence type="ECO:0000313" key="2">
    <source>
        <dbReference type="Proteomes" id="UP000308600"/>
    </source>
</evidence>
<sequence length="155" mass="17539">MAGFRDSKSRVLRYDEEGWTRSSNKETFHAAYSYIPMLIQRITATWVIKMDANLVRFGLEVISAHRGHNYCEFSHPSFNSTPQSLCSNAVRLEASFEGSISCGIVVVSWVEDENRVVEGIPLRIRNLEVLVKTGGRLGTQDVRPHDSRDPQLDLV</sequence>
<protein>
    <submittedName>
        <fullName evidence="1">Uncharacterized protein</fullName>
    </submittedName>
</protein>
<keyword evidence="2" id="KW-1185">Reference proteome</keyword>
<evidence type="ECO:0000313" key="1">
    <source>
        <dbReference type="EMBL" id="TFK60600.1"/>
    </source>
</evidence>
<dbReference type="EMBL" id="ML208754">
    <property type="protein sequence ID" value="TFK60600.1"/>
    <property type="molecule type" value="Genomic_DNA"/>
</dbReference>
<proteinExistence type="predicted"/>
<accession>A0ACD3A4I9</accession>
<organism evidence="1 2">
    <name type="scientific">Pluteus cervinus</name>
    <dbReference type="NCBI Taxonomy" id="181527"/>
    <lineage>
        <taxon>Eukaryota</taxon>
        <taxon>Fungi</taxon>
        <taxon>Dikarya</taxon>
        <taxon>Basidiomycota</taxon>
        <taxon>Agaricomycotina</taxon>
        <taxon>Agaricomycetes</taxon>
        <taxon>Agaricomycetidae</taxon>
        <taxon>Agaricales</taxon>
        <taxon>Pluteineae</taxon>
        <taxon>Pluteaceae</taxon>
        <taxon>Pluteus</taxon>
    </lineage>
</organism>